<sequence>MMRNDEDDPEKCRERRRRRIKMRRCLVVSAAGSPPEKASINLIEDRTESSNFVEEGKLVGSEKASDHSLTSSSSGEDVDASYAAATNCISVSEVVPVFGSMSLSGRQRDMEDAICVRTNLCRPEVNRRRPVHFFGVYDGHGGPHVAAMCRDKMHVLMEEELMRVEYTPVNESGGSGPQVLEDDCWRRAMRRCFERMDEVAMTTCVCGSMGNQCGCHTWDMALTGSTALVAVVTAEQIVVANCGDSRAVLSRAGRPIPLSFDQKPDRADEEARIKASGGHVIFFDGARVEGILAMSRAIGDRYLKPIVTAEPEITFTKRVPEDDCLILASDGMWDVLSSELACDIASECLQEGSSDAASSTESGAGDLYPSRSQSAAALLTRLALGRKTFDNVSVIVVDLKEELKAMIV</sequence>
<comment type="similarity">
    <text evidence="9">Belongs to the PP2C family.</text>
</comment>
<evidence type="ECO:0000256" key="1">
    <source>
        <dbReference type="ARBA" id="ARBA00001936"/>
    </source>
</evidence>
<keyword evidence="4" id="KW-0479">Metal-binding</keyword>
<dbReference type="EMBL" id="CAUOFW020000692">
    <property type="protein sequence ID" value="CAK9135200.1"/>
    <property type="molecule type" value="Genomic_DNA"/>
</dbReference>
<evidence type="ECO:0000256" key="9">
    <source>
        <dbReference type="RuleBase" id="RU003465"/>
    </source>
</evidence>
<evidence type="ECO:0000256" key="5">
    <source>
        <dbReference type="ARBA" id="ARBA00022801"/>
    </source>
</evidence>
<evidence type="ECO:0000256" key="10">
    <source>
        <dbReference type="SAM" id="MobiDB-lite"/>
    </source>
</evidence>
<organism evidence="12 13">
    <name type="scientific">Ilex paraguariensis</name>
    <name type="common">yerba mate</name>
    <dbReference type="NCBI Taxonomy" id="185542"/>
    <lineage>
        <taxon>Eukaryota</taxon>
        <taxon>Viridiplantae</taxon>
        <taxon>Streptophyta</taxon>
        <taxon>Embryophyta</taxon>
        <taxon>Tracheophyta</taxon>
        <taxon>Spermatophyta</taxon>
        <taxon>Magnoliopsida</taxon>
        <taxon>eudicotyledons</taxon>
        <taxon>Gunneridae</taxon>
        <taxon>Pentapetalae</taxon>
        <taxon>asterids</taxon>
        <taxon>campanulids</taxon>
        <taxon>Aquifoliales</taxon>
        <taxon>Aquifoliaceae</taxon>
        <taxon>Ilex</taxon>
    </lineage>
</organism>
<dbReference type="EC" id="3.1.3.16" evidence="3"/>
<gene>
    <name evidence="12" type="ORF">ILEXP_LOCUS2130</name>
</gene>
<keyword evidence="7 9" id="KW-0904">Protein phosphatase</keyword>
<evidence type="ECO:0000256" key="4">
    <source>
        <dbReference type="ARBA" id="ARBA00022723"/>
    </source>
</evidence>
<dbReference type="PROSITE" id="PS51746">
    <property type="entry name" value="PPM_2"/>
    <property type="match status" value="1"/>
</dbReference>
<comment type="caution">
    <text evidence="12">The sequence shown here is derived from an EMBL/GenBank/DDBJ whole genome shotgun (WGS) entry which is preliminary data.</text>
</comment>
<dbReference type="Pfam" id="PF00481">
    <property type="entry name" value="PP2C"/>
    <property type="match status" value="1"/>
</dbReference>
<evidence type="ECO:0000256" key="7">
    <source>
        <dbReference type="ARBA" id="ARBA00022912"/>
    </source>
</evidence>
<comment type="cofactor">
    <cofactor evidence="1">
        <name>Mn(2+)</name>
        <dbReference type="ChEBI" id="CHEBI:29035"/>
    </cofactor>
</comment>
<evidence type="ECO:0000259" key="11">
    <source>
        <dbReference type="PROSITE" id="PS51746"/>
    </source>
</evidence>
<dbReference type="Proteomes" id="UP001642360">
    <property type="component" value="Unassembled WGS sequence"/>
</dbReference>
<dbReference type="GO" id="GO:0004722">
    <property type="term" value="F:protein serine/threonine phosphatase activity"/>
    <property type="evidence" value="ECO:0007669"/>
    <property type="project" value="UniProtKB-EC"/>
</dbReference>
<evidence type="ECO:0000256" key="3">
    <source>
        <dbReference type="ARBA" id="ARBA00013081"/>
    </source>
</evidence>
<feature type="domain" description="PPM-type phosphatase" evidence="11">
    <location>
        <begin position="97"/>
        <end position="399"/>
    </location>
</feature>
<name>A0ABC8QR63_9AQUA</name>
<dbReference type="FunFam" id="3.60.40.10:FF:000291">
    <property type="entry name" value="Protein phosphatase 2C 50"/>
    <property type="match status" value="1"/>
</dbReference>
<evidence type="ECO:0000313" key="13">
    <source>
        <dbReference type="Proteomes" id="UP001642360"/>
    </source>
</evidence>
<feature type="region of interest" description="Disordered" evidence="10">
    <location>
        <begin position="58"/>
        <end position="77"/>
    </location>
</feature>
<evidence type="ECO:0000313" key="12">
    <source>
        <dbReference type="EMBL" id="CAK9135200.1"/>
    </source>
</evidence>
<keyword evidence="6" id="KW-0460">Magnesium</keyword>
<keyword evidence="8" id="KW-0464">Manganese</keyword>
<dbReference type="PROSITE" id="PS01032">
    <property type="entry name" value="PPM_1"/>
    <property type="match status" value="1"/>
</dbReference>
<dbReference type="SUPFAM" id="SSF81606">
    <property type="entry name" value="PP2C-like"/>
    <property type="match status" value="1"/>
</dbReference>
<accession>A0ABC8QR63</accession>
<dbReference type="InterPro" id="IPR015655">
    <property type="entry name" value="PP2C"/>
</dbReference>
<dbReference type="GO" id="GO:0046872">
    <property type="term" value="F:metal ion binding"/>
    <property type="evidence" value="ECO:0007669"/>
    <property type="project" value="UniProtKB-KW"/>
</dbReference>
<dbReference type="InterPro" id="IPR036457">
    <property type="entry name" value="PPM-type-like_dom_sf"/>
</dbReference>
<evidence type="ECO:0000256" key="8">
    <source>
        <dbReference type="ARBA" id="ARBA00023211"/>
    </source>
</evidence>
<reference evidence="12 13" key="1">
    <citation type="submission" date="2024-02" db="EMBL/GenBank/DDBJ databases">
        <authorList>
            <person name="Vignale AGUSTIN F."/>
            <person name="Sosa J E."/>
            <person name="Modenutti C."/>
        </authorList>
    </citation>
    <scope>NUCLEOTIDE SEQUENCE [LARGE SCALE GENOMIC DNA]</scope>
</reference>
<keyword evidence="5 9" id="KW-0378">Hydrolase</keyword>
<dbReference type="SMART" id="SM00332">
    <property type="entry name" value="PP2Cc"/>
    <property type="match status" value="1"/>
</dbReference>
<comment type="cofactor">
    <cofactor evidence="2">
        <name>Mg(2+)</name>
        <dbReference type="ChEBI" id="CHEBI:18420"/>
    </cofactor>
</comment>
<evidence type="ECO:0000256" key="2">
    <source>
        <dbReference type="ARBA" id="ARBA00001946"/>
    </source>
</evidence>
<keyword evidence="13" id="KW-1185">Reference proteome</keyword>
<dbReference type="InterPro" id="IPR001932">
    <property type="entry name" value="PPM-type_phosphatase-like_dom"/>
</dbReference>
<dbReference type="PANTHER" id="PTHR47992">
    <property type="entry name" value="PROTEIN PHOSPHATASE"/>
    <property type="match status" value="1"/>
</dbReference>
<protein>
    <recommendedName>
        <fullName evidence="3">protein-serine/threonine phosphatase</fullName>
        <ecNumber evidence="3">3.1.3.16</ecNumber>
    </recommendedName>
</protein>
<evidence type="ECO:0000256" key="6">
    <source>
        <dbReference type="ARBA" id="ARBA00022842"/>
    </source>
</evidence>
<dbReference type="InterPro" id="IPR000222">
    <property type="entry name" value="PP2C_BS"/>
</dbReference>
<proteinExistence type="inferred from homology"/>
<dbReference type="Gene3D" id="3.60.40.10">
    <property type="entry name" value="PPM-type phosphatase domain"/>
    <property type="match status" value="1"/>
</dbReference>
<dbReference type="CDD" id="cd00143">
    <property type="entry name" value="PP2Cc"/>
    <property type="match status" value="1"/>
</dbReference>
<dbReference type="AlphaFoldDB" id="A0ABC8QR63"/>